<name>A0ABP8KFY6_9ACTN</name>
<dbReference type="EMBL" id="BAABFR010000140">
    <property type="protein sequence ID" value="GAA4405561.1"/>
    <property type="molecule type" value="Genomic_DNA"/>
</dbReference>
<dbReference type="SUPFAM" id="SSF50494">
    <property type="entry name" value="Trypsin-like serine proteases"/>
    <property type="match status" value="1"/>
</dbReference>
<evidence type="ECO:0008006" key="3">
    <source>
        <dbReference type="Google" id="ProtNLM"/>
    </source>
</evidence>
<dbReference type="InterPro" id="IPR009003">
    <property type="entry name" value="Peptidase_S1_PA"/>
</dbReference>
<dbReference type="Proteomes" id="UP001500635">
    <property type="component" value="Unassembled WGS sequence"/>
</dbReference>
<protein>
    <recommendedName>
        <fullName evidence="3">Trypsin</fullName>
    </recommendedName>
</protein>
<evidence type="ECO:0000313" key="1">
    <source>
        <dbReference type="EMBL" id="GAA4405561.1"/>
    </source>
</evidence>
<dbReference type="InterPro" id="IPR043504">
    <property type="entry name" value="Peptidase_S1_PA_chymotrypsin"/>
</dbReference>
<keyword evidence="2" id="KW-1185">Reference proteome</keyword>
<dbReference type="Gene3D" id="2.40.10.10">
    <property type="entry name" value="Trypsin-like serine proteases"/>
    <property type="match status" value="2"/>
</dbReference>
<organism evidence="1 2">
    <name type="scientific">Tsukamurella soli</name>
    <dbReference type="NCBI Taxonomy" id="644556"/>
    <lineage>
        <taxon>Bacteria</taxon>
        <taxon>Bacillati</taxon>
        <taxon>Actinomycetota</taxon>
        <taxon>Actinomycetes</taxon>
        <taxon>Mycobacteriales</taxon>
        <taxon>Tsukamurellaceae</taxon>
        <taxon>Tsukamurella</taxon>
    </lineage>
</organism>
<evidence type="ECO:0000313" key="2">
    <source>
        <dbReference type="Proteomes" id="UP001500635"/>
    </source>
</evidence>
<comment type="caution">
    <text evidence="1">The sequence shown here is derived from an EMBL/GenBank/DDBJ whole genome shotgun (WGS) entry which is preliminary data.</text>
</comment>
<gene>
    <name evidence="1" type="ORF">GCM10023147_48770</name>
</gene>
<reference evidence="2" key="1">
    <citation type="journal article" date="2019" name="Int. J. Syst. Evol. Microbiol.">
        <title>The Global Catalogue of Microorganisms (GCM) 10K type strain sequencing project: providing services to taxonomists for standard genome sequencing and annotation.</title>
        <authorList>
            <consortium name="The Broad Institute Genomics Platform"/>
            <consortium name="The Broad Institute Genome Sequencing Center for Infectious Disease"/>
            <person name="Wu L."/>
            <person name="Ma J."/>
        </authorList>
    </citation>
    <scope>NUCLEOTIDE SEQUENCE [LARGE SCALE GENOMIC DNA]</scope>
    <source>
        <strain evidence="2">JCM 17688</strain>
    </source>
</reference>
<accession>A0ABP8KFY6</accession>
<sequence>MLALAAGCGEPATVVPAHPRDFISLPDSDGGDPVAFRWSSNGAVGPGLTIADAAQPGENDCTIGWPVVSSSGRRGYLSAGHCAGGLGRDTWVYTDGDRRGRVLLGPYVEHEDDTLADGTMFDAAAAFLPGTRRSVRWGTAIGVGHPIAGTLTPQEVSGLAPGTPLCMLGARSGITCGPLMHADDRYLEWGGYAVTGDSGSAVFAVNPDESVCAVGILHDGPTDRDNTIAYVEPALRKWHLTLPRETGPVSGDRC</sequence>
<proteinExistence type="predicted"/>